<dbReference type="InterPro" id="IPR000182">
    <property type="entry name" value="GNAT_dom"/>
</dbReference>
<accession>A0A8K0VXL7</accession>
<organism evidence="2 3">
    <name type="scientific">Paraphoma chrysanthemicola</name>
    <dbReference type="NCBI Taxonomy" id="798071"/>
    <lineage>
        <taxon>Eukaryota</taxon>
        <taxon>Fungi</taxon>
        <taxon>Dikarya</taxon>
        <taxon>Ascomycota</taxon>
        <taxon>Pezizomycotina</taxon>
        <taxon>Dothideomycetes</taxon>
        <taxon>Pleosporomycetidae</taxon>
        <taxon>Pleosporales</taxon>
        <taxon>Pleosporineae</taxon>
        <taxon>Phaeosphaeriaceae</taxon>
        <taxon>Paraphoma</taxon>
    </lineage>
</organism>
<dbReference type="GO" id="GO:0016747">
    <property type="term" value="F:acyltransferase activity, transferring groups other than amino-acyl groups"/>
    <property type="evidence" value="ECO:0007669"/>
    <property type="project" value="InterPro"/>
</dbReference>
<proteinExistence type="predicted"/>
<gene>
    <name evidence="2" type="ORF">FB567DRAFT_561380</name>
</gene>
<dbReference type="Pfam" id="PF00583">
    <property type="entry name" value="Acetyltransf_1"/>
    <property type="match status" value="1"/>
</dbReference>
<name>A0A8K0VXL7_9PLEO</name>
<dbReference type="CDD" id="cd04301">
    <property type="entry name" value="NAT_SF"/>
    <property type="match status" value="1"/>
</dbReference>
<dbReference type="EMBL" id="JAGMVJ010000012">
    <property type="protein sequence ID" value="KAH7084291.1"/>
    <property type="molecule type" value="Genomic_DNA"/>
</dbReference>
<evidence type="ECO:0000313" key="2">
    <source>
        <dbReference type="EMBL" id="KAH7084291.1"/>
    </source>
</evidence>
<dbReference type="Proteomes" id="UP000813461">
    <property type="component" value="Unassembled WGS sequence"/>
</dbReference>
<evidence type="ECO:0000313" key="3">
    <source>
        <dbReference type="Proteomes" id="UP000813461"/>
    </source>
</evidence>
<dbReference type="SUPFAM" id="SSF55729">
    <property type="entry name" value="Acyl-CoA N-acyltransferases (Nat)"/>
    <property type="match status" value="1"/>
</dbReference>
<dbReference type="InterPro" id="IPR016181">
    <property type="entry name" value="Acyl_CoA_acyltransferase"/>
</dbReference>
<feature type="domain" description="N-acetyltransferase" evidence="1">
    <location>
        <begin position="137"/>
        <end position="220"/>
    </location>
</feature>
<reference evidence="2" key="1">
    <citation type="journal article" date="2021" name="Nat. Commun.">
        <title>Genetic determinants of endophytism in the Arabidopsis root mycobiome.</title>
        <authorList>
            <person name="Mesny F."/>
            <person name="Miyauchi S."/>
            <person name="Thiergart T."/>
            <person name="Pickel B."/>
            <person name="Atanasova L."/>
            <person name="Karlsson M."/>
            <person name="Huettel B."/>
            <person name="Barry K.W."/>
            <person name="Haridas S."/>
            <person name="Chen C."/>
            <person name="Bauer D."/>
            <person name="Andreopoulos W."/>
            <person name="Pangilinan J."/>
            <person name="LaButti K."/>
            <person name="Riley R."/>
            <person name="Lipzen A."/>
            <person name="Clum A."/>
            <person name="Drula E."/>
            <person name="Henrissat B."/>
            <person name="Kohler A."/>
            <person name="Grigoriev I.V."/>
            <person name="Martin F.M."/>
            <person name="Hacquard S."/>
        </authorList>
    </citation>
    <scope>NUCLEOTIDE SEQUENCE</scope>
    <source>
        <strain evidence="2">MPI-SDFR-AT-0120</strain>
    </source>
</reference>
<comment type="caution">
    <text evidence="2">The sequence shown here is derived from an EMBL/GenBank/DDBJ whole genome shotgun (WGS) entry which is preliminary data.</text>
</comment>
<keyword evidence="3" id="KW-1185">Reference proteome</keyword>
<dbReference type="PANTHER" id="PTHR42791:SF16">
    <property type="entry name" value="N-ACETYLTRANSFERASE DOMAIN-CONTAINING PROTEIN"/>
    <property type="match status" value="1"/>
</dbReference>
<protein>
    <submittedName>
        <fullName evidence="2">Acyl-CoA N-acyltransferase</fullName>
    </submittedName>
</protein>
<dbReference type="Gene3D" id="3.40.630.30">
    <property type="match status" value="1"/>
</dbReference>
<dbReference type="AlphaFoldDB" id="A0A8K0VXL7"/>
<dbReference type="PANTHER" id="PTHR42791">
    <property type="entry name" value="GNAT FAMILY ACETYLTRANSFERASE"/>
    <property type="match status" value="1"/>
</dbReference>
<evidence type="ECO:0000259" key="1">
    <source>
        <dbReference type="PROSITE" id="PS51186"/>
    </source>
</evidence>
<sequence length="242" mass="27454">MPLRPATPADEPALAALLTAAFFNESLFGDTFHPYRHEYPDDVVIFWRNFIRKDFAEPRNRIFVCTTLVNGAEKITGTATWTRQGEDEVAKEVINTWKKVEDGEWEDADLSTNRALDPSKQEILNEAYPFFKHLWDGTVNDVPKSQNWYLHLCGVHPEHQKQGVGQQLVQWGLDRAREEGVHASVLASDGNDKFYLRCGFDEVIGNCTEGEGNPLGREGVKGGDVLFMWASDKKEKIGQKRE</sequence>
<dbReference type="OrthoDB" id="2115692at2759"/>
<dbReference type="InterPro" id="IPR052523">
    <property type="entry name" value="Trichothecene_AcTrans"/>
</dbReference>
<dbReference type="PROSITE" id="PS51186">
    <property type="entry name" value="GNAT"/>
    <property type="match status" value="1"/>
</dbReference>